<dbReference type="OrthoDB" id="1451733at2"/>
<evidence type="ECO:0000313" key="1">
    <source>
        <dbReference type="EMBL" id="SNR68992.1"/>
    </source>
</evidence>
<evidence type="ECO:0000313" key="2">
    <source>
        <dbReference type="Proteomes" id="UP000198412"/>
    </source>
</evidence>
<sequence>MNKLNIILFLLLFTVIKSSGQNIINTNVVDLKDFKITMVLESYSCDIHPNKLAYENGNCIVCGKELIRNKKIKFNLIDNTLDLSQLTGRIIVIFKDGTQKVSKLNIEDDFLWVKLGVNSLNNFQQAVLKLKNNNNKYKVIFGNQIVHQGHHH</sequence>
<accession>A0A238YDE3</accession>
<reference evidence="2" key="1">
    <citation type="submission" date="2017-06" db="EMBL/GenBank/DDBJ databases">
        <authorList>
            <person name="Varghese N."/>
            <person name="Submissions S."/>
        </authorList>
    </citation>
    <scope>NUCLEOTIDE SEQUENCE [LARGE SCALE GENOMIC DNA]</scope>
    <source>
        <strain evidence="2">DSM 27993</strain>
    </source>
</reference>
<gene>
    <name evidence="1" type="ORF">SAMN04488111_2486</name>
</gene>
<dbReference type="EMBL" id="FZNX01000004">
    <property type="protein sequence ID" value="SNR68992.1"/>
    <property type="molecule type" value="Genomic_DNA"/>
</dbReference>
<keyword evidence="2" id="KW-1185">Reference proteome</keyword>
<dbReference type="AlphaFoldDB" id="A0A238YDE3"/>
<dbReference type="Proteomes" id="UP000198412">
    <property type="component" value="Unassembled WGS sequence"/>
</dbReference>
<proteinExistence type="predicted"/>
<protein>
    <submittedName>
        <fullName evidence="1">Uncharacterized protein</fullName>
    </submittedName>
</protein>
<dbReference type="RefSeq" id="WP_089378770.1">
    <property type="nucleotide sequence ID" value="NZ_FZNX01000004.1"/>
</dbReference>
<name>A0A238YDE3_9FLAO</name>
<organism evidence="1 2">
    <name type="scientific">Lutibacter flavus</name>
    <dbReference type="NCBI Taxonomy" id="691689"/>
    <lineage>
        <taxon>Bacteria</taxon>
        <taxon>Pseudomonadati</taxon>
        <taxon>Bacteroidota</taxon>
        <taxon>Flavobacteriia</taxon>
        <taxon>Flavobacteriales</taxon>
        <taxon>Flavobacteriaceae</taxon>
        <taxon>Lutibacter</taxon>
    </lineage>
</organism>